<dbReference type="AlphaFoldDB" id="A0A1E3QZ86"/>
<organism evidence="1 2">
    <name type="scientific">Babjeviella inositovora NRRL Y-12698</name>
    <dbReference type="NCBI Taxonomy" id="984486"/>
    <lineage>
        <taxon>Eukaryota</taxon>
        <taxon>Fungi</taxon>
        <taxon>Dikarya</taxon>
        <taxon>Ascomycota</taxon>
        <taxon>Saccharomycotina</taxon>
        <taxon>Pichiomycetes</taxon>
        <taxon>Serinales incertae sedis</taxon>
        <taxon>Babjeviella</taxon>
    </lineage>
</organism>
<dbReference type="RefSeq" id="XP_018988274.1">
    <property type="nucleotide sequence ID" value="XM_019132694.1"/>
</dbReference>
<protein>
    <submittedName>
        <fullName evidence="1">Uncharacterized protein</fullName>
    </submittedName>
</protein>
<gene>
    <name evidence="1" type="ORF">BABINDRAFT_78837</name>
</gene>
<dbReference type="EMBL" id="KV454426">
    <property type="protein sequence ID" value="ODQ82946.1"/>
    <property type="molecule type" value="Genomic_DNA"/>
</dbReference>
<accession>A0A1E3QZ86</accession>
<dbReference type="Proteomes" id="UP000094336">
    <property type="component" value="Unassembled WGS sequence"/>
</dbReference>
<sequence length="84" mass="9563">MFSARNPMNLARDAASCWESPTTSSTTVPMLMHKDKVPYGRYSESVSYYVKPKNKILRNSQQLQKGNALVGLKVKKKEKKKKKS</sequence>
<dbReference type="GeneID" id="30150547"/>
<name>A0A1E3QZ86_9ASCO</name>
<evidence type="ECO:0000313" key="2">
    <source>
        <dbReference type="Proteomes" id="UP000094336"/>
    </source>
</evidence>
<proteinExistence type="predicted"/>
<evidence type="ECO:0000313" key="1">
    <source>
        <dbReference type="EMBL" id="ODQ82946.1"/>
    </source>
</evidence>
<keyword evidence="2" id="KW-1185">Reference proteome</keyword>
<reference evidence="2" key="1">
    <citation type="submission" date="2016-05" db="EMBL/GenBank/DDBJ databases">
        <title>Comparative genomics of biotechnologically important yeasts.</title>
        <authorList>
            <consortium name="DOE Joint Genome Institute"/>
            <person name="Riley R."/>
            <person name="Haridas S."/>
            <person name="Wolfe K.H."/>
            <person name="Lopes M.R."/>
            <person name="Hittinger C.T."/>
            <person name="Goker M."/>
            <person name="Salamov A."/>
            <person name="Wisecaver J."/>
            <person name="Long T.M."/>
            <person name="Aerts A.L."/>
            <person name="Barry K."/>
            <person name="Choi C."/>
            <person name="Clum A."/>
            <person name="Coughlan A.Y."/>
            <person name="Deshpande S."/>
            <person name="Douglass A.P."/>
            <person name="Hanson S.J."/>
            <person name="Klenk H.-P."/>
            <person name="Labutti K."/>
            <person name="Lapidus A."/>
            <person name="Lindquist E."/>
            <person name="Lipzen A."/>
            <person name="Meier-Kolthoff J.P."/>
            <person name="Ohm R.A."/>
            <person name="Otillar R.P."/>
            <person name="Pangilinan J."/>
            <person name="Peng Y."/>
            <person name="Rokas A."/>
            <person name="Rosa C.A."/>
            <person name="Scheuner C."/>
            <person name="Sibirny A.A."/>
            <person name="Slot J.C."/>
            <person name="Stielow J.B."/>
            <person name="Sun H."/>
            <person name="Kurtzman C.P."/>
            <person name="Blackwell M."/>
            <person name="Grigoriev I.V."/>
            <person name="Jeffries T.W."/>
        </authorList>
    </citation>
    <scope>NUCLEOTIDE SEQUENCE [LARGE SCALE GENOMIC DNA]</scope>
    <source>
        <strain evidence="2">NRRL Y-12698</strain>
    </source>
</reference>